<dbReference type="HOGENOM" id="CLU_2753219_0_0_5"/>
<evidence type="ECO:0000313" key="3">
    <source>
        <dbReference type="Proteomes" id="UP000008070"/>
    </source>
</evidence>
<dbReference type="KEGG" id="mdi:METDI0816"/>
<feature type="transmembrane region" description="Helical" evidence="1">
    <location>
        <begin position="48"/>
        <end position="68"/>
    </location>
</feature>
<proteinExistence type="predicted"/>
<sequence length="70" mass="7638">MAGTSDRGPRRRNFRYVGLLAVGAWLIAYLLVPGIITLEGWSPNALMALRAALTDILAGAGMLLWRWVSP</sequence>
<keyword evidence="1" id="KW-0472">Membrane</keyword>
<feature type="transmembrane region" description="Helical" evidence="1">
    <location>
        <begin position="16"/>
        <end position="36"/>
    </location>
</feature>
<accession>C7CCA4</accession>
<gene>
    <name evidence="2" type="ORF">METD_I0816</name>
</gene>
<dbReference type="GeneID" id="72988093"/>
<keyword evidence="1" id="KW-1133">Transmembrane helix</keyword>
<reference evidence="3" key="1">
    <citation type="journal article" date="2009" name="PLoS ONE">
        <title>Methylobacterium genome sequences: a reference blueprint to investigate microbial metabolism of C1 compounds from natural and industrial sources.</title>
        <authorList>
            <person name="Vuilleumier S."/>
            <person name="Chistoserdova L."/>
            <person name="Lee M.-C."/>
            <person name="Bringel F."/>
            <person name="Lajus A."/>
            <person name="Zhou Y."/>
            <person name="Gourion B."/>
            <person name="Barbe V."/>
            <person name="Chang J."/>
            <person name="Cruveiller S."/>
            <person name="Dossat C."/>
            <person name="Gillett W."/>
            <person name="Gruffaz C."/>
            <person name="Haugen E."/>
            <person name="Hourcade E."/>
            <person name="Levy R."/>
            <person name="Mangenot S."/>
            <person name="Muller E."/>
            <person name="Nadalig T."/>
            <person name="Pagni M."/>
            <person name="Penny C."/>
            <person name="Peyraud R."/>
            <person name="Robinson D.G."/>
            <person name="Roche D."/>
            <person name="Rouy Z."/>
            <person name="Saenampechek C."/>
            <person name="Salvignol G."/>
            <person name="Vallenet D."/>
            <person name="Wu Z."/>
            <person name="Marx C.J."/>
            <person name="Vorholt J.A."/>
            <person name="Olson M.V."/>
            <person name="Kaul R."/>
            <person name="Weissenbach J."/>
            <person name="Medigue C."/>
            <person name="Lidstrom M.E."/>
        </authorList>
    </citation>
    <scope>NUCLEOTIDE SEQUENCE [LARGE SCALE GENOMIC DNA]</scope>
    <source>
        <strain evidence="3">DSM 6343 / CIP 106787 / DM4</strain>
    </source>
</reference>
<dbReference type="EMBL" id="FP103042">
    <property type="protein sequence ID" value="CAX22450.1"/>
    <property type="molecule type" value="Genomic_DNA"/>
</dbReference>
<keyword evidence="1" id="KW-0812">Transmembrane</keyword>
<dbReference type="RefSeq" id="WP_015821209.1">
    <property type="nucleotide sequence ID" value="NC_012988.1"/>
</dbReference>
<protein>
    <submittedName>
        <fullName evidence="2">Uncharacterized protein</fullName>
    </submittedName>
</protein>
<organism evidence="2 3">
    <name type="scientific">Methylorubrum extorquens (strain DSM 6343 / CIP 106787 / DM4)</name>
    <name type="common">Methylobacterium extorquens</name>
    <dbReference type="NCBI Taxonomy" id="661410"/>
    <lineage>
        <taxon>Bacteria</taxon>
        <taxon>Pseudomonadati</taxon>
        <taxon>Pseudomonadota</taxon>
        <taxon>Alphaproteobacteria</taxon>
        <taxon>Hyphomicrobiales</taxon>
        <taxon>Methylobacteriaceae</taxon>
        <taxon>Methylorubrum</taxon>
    </lineage>
</organism>
<name>C7CCA4_METED</name>
<evidence type="ECO:0000313" key="2">
    <source>
        <dbReference type="EMBL" id="CAX22450.1"/>
    </source>
</evidence>
<dbReference type="Proteomes" id="UP000008070">
    <property type="component" value="Chromosome"/>
</dbReference>
<evidence type="ECO:0000256" key="1">
    <source>
        <dbReference type="SAM" id="Phobius"/>
    </source>
</evidence>
<dbReference type="AlphaFoldDB" id="C7CCA4"/>